<dbReference type="InterPro" id="IPR024747">
    <property type="entry name" value="Pyridox_Oxase-rel"/>
</dbReference>
<dbReference type="GO" id="GO:0016491">
    <property type="term" value="F:oxidoreductase activity"/>
    <property type="evidence" value="ECO:0007669"/>
    <property type="project" value="UniProtKB-KW"/>
</dbReference>
<reference evidence="2" key="1">
    <citation type="journal article" date="2019" name="Int. J. Syst. Evol. Microbiol.">
        <title>The Global Catalogue of Microorganisms (GCM) 10K type strain sequencing project: providing services to taxonomists for standard genome sequencing and annotation.</title>
        <authorList>
            <consortium name="The Broad Institute Genomics Platform"/>
            <consortium name="The Broad Institute Genome Sequencing Center for Infectious Disease"/>
            <person name="Wu L."/>
            <person name="Ma J."/>
        </authorList>
    </citation>
    <scope>NUCLEOTIDE SEQUENCE [LARGE SCALE GENOMIC DNA]</scope>
    <source>
        <strain evidence="2">YIM 94188</strain>
    </source>
</reference>
<dbReference type="RefSeq" id="WP_136432157.1">
    <property type="nucleotide sequence ID" value="NZ_JBHSNS010000011.1"/>
</dbReference>
<dbReference type="Pfam" id="PF12900">
    <property type="entry name" value="Pyridox_ox_2"/>
    <property type="match status" value="1"/>
</dbReference>
<dbReference type="SUPFAM" id="SSF50475">
    <property type="entry name" value="FMN-binding split barrel"/>
    <property type="match status" value="1"/>
</dbReference>
<dbReference type="Gene3D" id="2.30.110.10">
    <property type="entry name" value="Electron Transport, Fmn-binding Protein, Chain A"/>
    <property type="match status" value="1"/>
</dbReference>
<evidence type="ECO:0000313" key="2">
    <source>
        <dbReference type="Proteomes" id="UP001596072"/>
    </source>
</evidence>
<keyword evidence="1" id="KW-0560">Oxidoreductase</keyword>
<proteinExistence type="predicted"/>
<protein>
    <submittedName>
        <fullName evidence="1">Pyridoxamine 5'-phosphate oxidase family protein</fullName>
        <ecNumber evidence="1">1.-.-.-</ecNumber>
    </submittedName>
</protein>
<sequence>MSEIVELTYDECEELLSAGAFGRFVLTRPTGPEIVPVNYVVAGEAVLVRTAPGALLDRYADGSSVVFEVDQVSYEQGHGWSVVARGRAERVTESQLTDEERRVPGPPRWVSREPESWIRLRWITLTGRRVGNGWSPLAEMPVRRVWR</sequence>
<dbReference type="EC" id="1.-.-.-" evidence="1"/>
<gene>
    <name evidence="1" type="ORF">ACFPQB_18255</name>
</gene>
<name>A0ABW0ZQM0_9ACTN</name>
<comment type="caution">
    <text evidence="1">The sequence shown here is derived from an EMBL/GenBank/DDBJ whole genome shotgun (WGS) entry which is preliminary data.</text>
</comment>
<dbReference type="InterPro" id="IPR012349">
    <property type="entry name" value="Split_barrel_FMN-bd"/>
</dbReference>
<keyword evidence="2" id="KW-1185">Reference proteome</keyword>
<dbReference type="EMBL" id="JBHSNS010000011">
    <property type="protein sequence ID" value="MFC5730870.1"/>
    <property type="molecule type" value="Genomic_DNA"/>
</dbReference>
<evidence type="ECO:0000313" key="1">
    <source>
        <dbReference type="EMBL" id="MFC5730870.1"/>
    </source>
</evidence>
<dbReference type="Proteomes" id="UP001596072">
    <property type="component" value="Unassembled WGS sequence"/>
</dbReference>
<organism evidence="1 2">
    <name type="scientific">Nocardioides vastitatis</name>
    <dbReference type="NCBI Taxonomy" id="2568655"/>
    <lineage>
        <taxon>Bacteria</taxon>
        <taxon>Bacillati</taxon>
        <taxon>Actinomycetota</taxon>
        <taxon>Actinomycetes</taxon>
        <taxon>Propionibacteriales</taxon>
        <taxon>Nocardioidaceae</taxon>
        <taxon>Nocardioides</taxon>
    </lineage>
</organism>
<accession>A0ABW0ZQM0</accession>